<name>A0A2I2MUJ5_9CAUD</name>
<evidence type="ECO:0000313" key="4">
    <source>
        <dbReference type="EMBL" id="ASN71026.1"/>
    </source>
</evidence>
<evidence type="ECO:0000313" key="9">
    <source>
        <dbReference type="EMBL" id="ASN72996.1"/>
    </source>
</evidence>
<dbReference type="EMBL" id="MF417860">
    <property type="protein sequence ID" value="ASN67640.1"/>
    <property type="molecule type" value="Genomic_DNA"/>
</dbReference>
<gene>
    <name evidence="3" type="ORF">3F5_11</name>
    <name evidence="5" type="ORF">3S10_40</name>
    <name evidence="6" type="ORF">7AX5_39</name>
    <name evidence="4" type="ORF">7F10_39</name>
    <name evidence="7" type="ORF">7S12_37</name>
    <name evidence="2" type="ORF">8AX4_11</name>
    <name evidence="9" type="ORF">8F10_4</name>
    <name evidence="1" type="ORF">8S3_11</name>
    <name evidence="8" type="ORF">9F3_37</name>
</gene>
<sequence length="137" mass="16249">MMQQADWDELKEQMSSPYGSMKLKCDGFEVDLVQVIQSGRKSWGTTVYVNGYIKGVWLSCDRKTGVPEHEETRRFYRKVSRSLYTAKEIEAWRKIWGKRETDKKAASKVFTYDWTWKSFRSLKKHLEANNTSIERLH</sequence>
<protein>
    <submittedName>
        <fullName evidence="2">Uncharacterized protein</fullName>
    </submittedName>
</protein>
<proteinExistence type="predicted"/>
<dbReference type="EMBL" id="MF417864">
    <property type="protein sequence ID" value="ASN67696.1"/>
    <property type="molecule type" value="Genomic_DNA"/>
</dbReference>
<evidence type="ECO:0000313" key="1">
    <source>
        <dbReference type="EMBL" id="ASN67614.1"/>
    </source>
</evidence>
<dbReference type="EMBL" id="MF417858">
    <property type="protein sequence ID" value="ASN67614.1"/>
    <property type="molecule type" value="Genomic_DNA"/>
</dbReference>
<evidence type="ECO:0000313" key="5">
    <source>
        <dbReference type="EMBL" id="ASN71129.1"/>
    </source>
</evidence>
<dbReference type="EMBL" id="MF417923">
    <property type="protein sequence ID" value="ASN71350.1"/>
    <property type="molecule type" value="Genomic_DNA"/>
</dbReference>
<dbReference type="EMBL" id="MF417922">
    <property type="protein sequence ID" value="ASN71297.1"/>
    <property type="molecule type" value="Genomic_DNA"/>
</dbReference>
<evidence type="ECO:0000313" key="6">
    <source>
        <dbReference type="EMBL" id="ASN71297.1"/>
    </source>
</evidence>
<evidence type="ECO:0000313" key="3">
    <source>
        <dbReference type="EMBL" id="ASN67696.1"/>
    </source>
</evidence>
<dbReference type="EMBL" id="MF417924">
    <property type="protein sequence ID" value="ASN71397.1"/>
    <property type="molecule type" value="Genomic_DNA"/>
</dbReference>
<evidence type="ECO:0000313" key="2">
    <source>
        <dbReference type="EMBL" id="ASN67640.1"/>
    </source>
</evidence>
<dbReference type="EMBL" id="MF417919">
    <property type="protein sequence ID" value="ASN71129.1"/>
    <property type="molecule type" value="Genomic_DNA"/>
</dbReference>
<evidence type="ECO:0000313" key="7">
    <source>
        <dbReference type="EMBL" id="ASN71350.1"/>
    </source>
</evidence>
<dbReference type="EMBL" id="MF417917">
    <property type="protein sequence ID" value="ASN71026.1"/>
    <property type="molecule type" value="Genomic_DNA"/>
</dbReference>
<evidence type="ECO:0000313" key="8">
    <source>
        <dbReference type="EMBL" id="ASN71397.1"/>
    </source>
</evidence>
<reference evidence="2" key="1">
    <citation type="submission" date="2017-06" db="EMBL/GenBank/DDBJ databases">
        <title>Novel phages from South African skin metaviromes.</title>
        <authorList>
            <person name="van Zyl L.J."/>
            <person name="Abrahams Y."/>
            <person name="Stander E.A."/>
            <person name="Kirby B.M."/>
            <person name="Clavaud C."/>
            <person name="Farcet C."/>
            <person name="Breton L."/>
            <person name="Trindade M.I."/>
        </authorList>
    </citation>
    <scope>NUCLEOTIDE SEQUENCE</scope>
</reference>
<organism evidence="2">
    <name type="scientific">uncultured Caudovirales phage</name>
    <dbReference type="NCBI Taxonomy" id="2100421"/>
    <lineage>
        <taxon>Viruses</taxon>
        <taxon>Duplodnaviria</taxon>
        <taxon>Heunggongvirae</taxon>
        <taxon>Uroviricota</taxon>
        <taxon>Caudoviricetes</taxon>
        <taxon>Peduoviridae</taxon>
        <taxon>Maltschvirus</taxon>
        <taxon>Maltschvirus maltsch</taxon>
    </lineage>
</organism>
<accession>A0A2I2MUJ5</accession>
<dbReference type="EMBL" id="MF417993">
    <property type="protein sequence ID" value="ASN72996.1"/>
    <property type="molecule type" value="Genomic_DNA"/>
</dbReference>